<gene>
    <name evidence="2" type="ORF">SAMN04489743_2858</name>
</gene>
<keyword evidence="1" id="KW-0812">Transmembrane</keyword>
<dbReference type="EMBL" id="LT629779">
    <property type="protein sequence ID" value="SDT42533.1"/>
    <property type="molecule type" value="Genomic_DNA"/>
</dbReference>
<feature type="transmembrane region" description="Helical" evidence="1">
    <location>
        <begin position="20"/>
        <end position="41"/>
    </location>
</feature>
<dbReference type="Proteomes" id="UP000198751">
    <property type="component" value="Chromosome I"/>
</dbReference>
<sequence>MGRIRAWRGSAERWLRQQSAIFLVLLIIAVIGVMYTILRALNLDADSVAAAAGALAAIAAMIAARQSAATAKDATRALAFATKPMPVVRPKIERSETQPGMCSIAVEIENISVHPLRGGTLSWVLRDGTSGTCPVGEIRGRSTPFGGMLHRAQGVEEFLLTPAFDVAISGADKIVLDYWGETRSVHWRTTKSDSYKVLTGQTWVKDGVDIPATECTKSLPVEVEL</sequence>
<dbReference type="RefSeq" id="WP_091721384.1">
    <property type="nucleotide sequence ID" value="NZ_LT629779.1"/>
</dbReference>
<dbReference type="AlphaFoldDB" id="A0A1H2A9H9"/>
<name>A0A1H2A9H9_9MICC</name>
<protein>
    <submittedName>
        <fullName evidence="2">Uncharacterized protein</fullName>
    </submittedName>
</protein>
<feature type="transmembrane region" description="Helical" evidence="1">
    <location>
        <begin position="47"/>
        <end position="64"/>
    </location>
</feature>
<keyword evidence="3" id="KW-1185">Reference proteome</keyword>
<organism evidence="2 3">
    <name type="scientific">Pseudarthrobacter equi</name>
    <dbReference type="NCBI Taxonomy" id="728066"/>
    <lineage>
        <taxon>Bacteria</taxon>
        <taxon>Bacillati</taxon>
        <taxon>Actinomycetota</taxon>
        <taxon>Actinomycetes</taxon>
        <taxon>Micrococcales</taxon>
        <taxon>Micrococcaceae</taxon>
        <taxon>Pseudarthrobacter</taxon>
    </lineage>
</organism>
<evidence type="ECO:0000256" key="1">
    <source>
        <dbReference type="SAM" id="Phobius"/>
    </source>
</evidence>
<keyword evidence="1" id="KW-0472">Membrane</keyword>
<evidence type="ECO:0000313" key="3">
    <source>
        <dbReference type="Proteomes" id="UP000198751"/>
    </source>
</evidence>
<keyword evidence="1" id="KW-1133">Transmembrane helix</keyword>
<evidence type="ECO:0000313" key="2">
    <source>
        <dbReference type="EMBL" id="SDT42533.1"/>
    </source>
</evidence>
<reference evidence="3" key="1">
    <citation type="submission" date="2016-10" db="EMBL/GenBank/DDBJ databases">
        <authorList>
            <person name="Varghese N."/>
            <person name="Submissions S."/>
        </authorList>
    </citation>
    <scope>NUCLEOTIDE SEQUENCE [LARGE SCALE GENOMIC DNA]</scope>
    <source>
        <strain evidence="3">IMMIB L-1606</strain>
    </source>
</reference>
<dbReference type="OrthoDB" id="4966161at2"/>
<proteinExistence type="predicted"/>
<accession>A0A1H2A9H9</accession>